<dbReference type="Proteomes" id="UP001057402">
    <property type="component" value="Chromosome 12"/>
</dbReference>
<accession>A0ACB9L5H2</accession>
<reference evidence="2" key="1">
    <citation type="journal article" date="2023" name="Front. Plant Sci.">
        <title>Chromosomal-level genome assembly of Melastoma candidum provides insights into trichome evolution.</title>
        <authorList>
            <person name="Zhong Y."/>
            <person name="Wu W."/>
            <person name="Sun C."/>
            <person name="Zou P."/>
            <person name="Liu Y."/>
            <person name="Dai S."/>
            <person name="Zhou R."/>
        </authorList>
    </citation>
    <scope>NUCLEOTIDE SEQUENCE [LARGE SCALE GENOMIC DNA]</scope>
</reference>
<keyword evidence="2" id="KW-1185">Reference proteome</keyword>
<comment type="caution">
    <text evidence="1">The sequence shown here is derived from an EMBL/GenBank/DDBJ whole genome shotgun (WGS) entry which is preliminary data.</text>
</comment>
<sequence length="103" mass="12071">MKKECNAQQNSWAAYQENKVMELLKVIDETSDEIGYNNYHAEVLGSTGTCYIHVTCSRNIKREDCSSCLENAMDKINRECRLSIGAWVDYVNCRFEFKNYKFY</sequence>
<protein>
    <submittedName>
        <fullName evidence="1">Uncharacterized protein</fullName>
    </submittedName>
</protein>
<organism evidence="1 2">
    <name type="scientific">Melastoma candidum</name>
    <dbReference type="NCBI Taxonomy" id="119954"/>
    <lineage>
        <taxon>Eukaryota</taxon>
        <taxon>Viridiplantae</taxon>
        <taxon>Streptophyta</taxon>
        <taxon>Embryophyta</taxon>
        <taxon>Tracheophyta</taxon>
        <taxon>Spermatophyta</taxon>
        <taxon>Magnoliopsida</taxon>
        <taxon>eudicotyledons</taxon>
        <taxon>Gunneridae</taxon>
        <taxon>Pentapetalae</taxon>
        <taxon>rosids</taxon>
        <taxon>malvids</taxon>
        <taxon>Myrtales</taxon>
        <taxon>Melastomataceae</taxon>
        <taxon>Melastomatoideae</taxon>
        <taxon>Melastomateae</taxon>
        <taxon>Melastoma</taxon>
    </lineage>
</organism>
<evidence type="ECO:0000313" key="1">
    <source>
        <dbReference type="EMBL" id="KAI4304506.1"/>
    </source>
</evidence>
<proteinExistence type="predicted"/>
<dbReference type="EMBL" id="CM042891">
    <property type="protein sequence ID" value="KAI4304506.1"/>
    <property type="molecule type" value="Genomic_DNA"/>
</dbReference>
<evidence type="ECO:0000313" key="2">
    <source>
        <dbReference type="Proteomes" id="UP001057402"/>
    </source>
</evidence>
<name>A0ACB9L5H2_9MYRT</name>
<gene>
    <name evidence="1" type="ORF">MLD38_040003</name>
</gene>